<proteinExistence type="predicted"/>
<accession>A0AA36JIE8</accession>
<dbReference type="AlphaFoldDB" id="A0AA36JIE8"/>
<name>A0AA36JIE8_9DINO</name>
<reference evidence="1" key="1">
    <citation type="submission" date="2023-08" db="EMBL/GenBank/DDBJ databases">
        <authorList>
            <person name="Chen Y."/>
            <person name="Shah S."/>
            <person name="Dougan E. K."/>
            <person name="Thang M."/>
            <person name="Chan C."/>
        </authorList>
    </citation>
    <scope>NUCLEOTIDE SEQUENCE</scope>
</reference>
<comment type="caution">
    <text evidence="1">The sequence shown here is derived from an EMBL/GenBank/DDBJ whole genome shotgun (WGS) entry which is preliminary data.</text>
</comment>
<keyword evidence="2" id="KW-1185">Reference proteome</keyword>
<evidence type="ECO:0000313" key="1">
    <source>
        <dbReference type="EMBL" id="CAJ1406181.1"/>
    </source>
</evidence>
<organism evidence="1 2">
    <name type="scientific">Effrenium voratum</name>
    <dbReference type="NCBI Taxonomy" id="2562239"/>
    <lineage>
        <taxon>Eukaryota</taxon>
        <taxon>Sar</taxon>
        <taxon>Alveolata</taxon>
        <taxon>Dinophyceae</taxon>
        <taxon>Suessiales</taxon>
        <taxon>Symbiodiniaceae</taxon>
        <taxon>Effrenium</taxon>
    </lineage>
</organism>
<protein>
    <submittedName>
        <fullName evidence="1">Uncharacterized protein</fullName>
    </submittedName>
</protein>
<evidence type="ECO:0000313" key="2">
    <source>
        <dbReference type="Proteomes" id="UP001178507"/>
    </source>
</evidence>
<dbReference type="Proteomes" id="UP001178507">
    <property type="component" value="Unassembled WGS sequence"/>
</dbReference>
<gene>
    <name evidence="1" type="ORF">EVOR1521_LOCUS28209</name>
</gene>
<sequence length="308" mass="35867">MARACPSDHVQSVRRFVALFGDLGVLWMNNFCETEQEPTARHHLRRNFPETGDATACSHFNSSDSKPEFAMRISRADGLNMFRICLLYSVPVCASAHWVQECLEQMLDVGRKHAVLYLNNPSMAYFRELDKQLYVTLRICHFRHGPPLLPHVGPDEPDVRISDDCRLGSWTSCHAASKSKFQAASYIQEFLKRLGHNTRAFDRLDGQKLVPYQCVIRKDEWQTVRGELLQAFRLQKAAYRHAYGGCHAPDLKEDRPAYHRRDRFKQQIRLEHPSKLQLVVRRTFIDIEDHHENESDPDLQLRRSRSIR</sequence>
<dbReference type="EMBL" id="CAUJNA010003618">
    <property type="protein sequence ID" value="CAJ1406181.1"/>
    <property type="molecule type" value="Genomic_DNA"/>
</dbReference>